<keyword evidence="6" id="KW-1185">Reference proteome</keyword>
<dbReference type="InterPro" id="IPR014710">
    <property type="entry name" value="RmlC-like_jellyroll"/>
</dbReference>
<evidence type="ECO:0000313" key="6">
    <source>
        <dbReference type="Proteomes" id="UP000246635"/>
    </source>
</evidence>
<dbReference type="Pfam" id="PF02311">
    <property type="entry name" value="AraC_binding"/>
    <property type="match status" value="1"/>
</dbReference>
<gene>
    <name evidence="5" type="ORF">DFQ01_11420</name>
</gene>
<organism evidence="5 6">
    <name type="scientific">Paenibacillus cellulosilyticus</name>
    <dbReference type="NCBI Taxonomy" id="375489"/>
    <lineage>
        <taxon>Bacteria</taxon>
        <taxon>Bacillati</taxon>
        <taxon>Bacillota</taxon>
        <taxon>Bacilli</taxon>
        <taxon>Bacillales</taxon>
        <taxon>Paenibacillaceae</taxon>
        <taxon>Paenibacillus</taxon>
    </lineage>
</organism>
<dbReference type="AlphaFoldDB" id="A0A2V2YS16"/>
<dbReference type="EMBL" id="QGTQ01000014">
    <property type="protein sequence ID" value="PWV99445.1"/>
    <property type="molecule type" value="Genomic_DNA"/>
</dbReference>
<dbReference type="Gene3D" id="1.10.10.60">
    <property type="entry name" value="Homeodomain-like"/>
    <property type="match status" value="2"/>
</dbReference>
<proteinExistence type="predicted"/>
<dbReference type="RefSeq" id="WP_110045192.1">
    <property type="nucleotide sequence ID" value="NZ_CP054612.1"/>
</dbReference>
<dbReference type="InterPro" id="IPR009057">
    <property type="entry name" value="Homeodomain-like_sf"/>
</dbReference>
<evidence type="ECO:0000259" key="4">
    <source>
        <dbReference type="PROSITE" id="PS01124"/>
    </source>
</evidence>
<dbReference type="Pfam" id="PF12833">
    <property type="entry name" value="HTH_18"/>
    <property type="match status" value="1"/>
</dbReference>
<dbReference type="GO" id="GO:0043565">
    <property type="term" value="F:sequence-specific DNA binding"/>
    <property type="evidence" value="ECO:0007669"/>
    <property type="project" value="InterPro"/>
</dbReference>
<accession>A0A2V2YS16</accession>
<keyword evidence="3" id="KW-0804">Transcription</keyword>
<dbReference type="PROSITE" id="PS00041">
    <property type="entry name" value="HTH_ARAC_FAMILY_1"/>
    <property type="match status" value="1"/>
</dbReference>
<dbReference type="PANTHER" id="PTHR43280:SF28">
    <property type="entry name" value="HTH-TYPE TRANSCRIPTIONAL ACTIVATOR RHAS"/>
    <property type="match status" value="1"/>
</dbReference>
<dbReference type="SUPFAM" id="SSF51215">
    <property type="entry name" value="Regulatory protein AraC"/>
    <property type="match status" value="1"/>
</dbReference>
<comment type="caution">
    <text evidence="5">The sequence shown here is derived from an EMBL/GenBank/DDBJ whole genome shotgun (WGS) entry which is preliminary data.</text>
</comment>
<dbReference type="InterPro" id="IPR037923">
    <property type="entry name" value="HTH-like"/>
</dbReference>
<dbReference type="InterPro" id="IPR018062">
    <property type="entry name" value="HTH_AraC-typ_CS"/>
</dbReference>
<dbReference type="SUPFAM" id="SSF46689">
    <property type="entry name" value="Homeodomain-like"/>
    <property type="match status" value="1"/>
</dbReference>
<sequence length="327" mass="38132">MEEMDLRALLFELSDIEREALIDPHVPRLFSTNEDTYVLSRLEEEIFKSDQKIAFMKHPRYMITTEHKHDFLEMNYVFAGRCTQKINGKQVILKEGEFCLLDTDVTHYIDPAGEQDIIINCLFRKNYFDADLLKRLSGNDLISEFITATFYKKKASNQYFVFPSGDNQKIKHIMNEILAEYFDPGLCSEEIITSYLVILFAELLRLYKNSSEISRSSGIQKVQITDVLLYIEQNYIEVTLTSAAKHFGFHPNYLSRLLKTHLGVTFIKIVQEVKLSRACSILENTNIPIARLAQEVGFSNINVFYDLFKEHYGLTPREYRVNKRQMV</sequence>
<dbReference type="GO" id="GO:0003700">
    <property type="term" value="F:DNA-binding transcription factor activity"/>
    <property type="evidence" value="ECO:0007669"/>
    <property type="project" value="InterPro"/>
</dbReference>
<dbReference type="InterPro" id="IPR018060">
    <property type="entry name" value="HTH_AraC"/>
</dbReference>
<dbReference type="InterPro" id="IPR003313">
    <property type="entry name" value="AraC-bd"/>
</dbReference>
<dbReference type="PANTHER" id="PTHR43280">
    <property type="entry name" value="ARAC-FAMILY TRANSCRIPTIONAL REGULATOR"/>
    <property type="match status" value="1"/>
</dbReference>
<dbReference type="PRINTS" id="PR00032">
    <property type="entry name" value="HTHARAC"/>
</dbReference>
<keyword evidence="2 5" id="KW-0238">DNA-binding</keyword>
<name>A0A2V2YS16_9BACL</name>
<reference evidence="5 6" key="1">
    <citation type="submission" date="2018-05" db="EMBL/GenBank/DDBJ databases">
        <title>Genomic Encyclopedia of Type Strains, Phase III (KMG-III): the genomes of soil and plant-associated and newly described type strains.</title>
        <authorList>
            <person name="Whitman W."/>
        </authorList>
    </citation>
    <scope>NUCLEOTIDE SEQUENCE [LARGE SCALE GENOMIC DNA]</scope>
    <source>
        <strain evidence="5 6">CECT 5696</strain>
    </source>
</reference>
<evidence type="ECO:0000256" key="3">
    <source>
        <dbReference type="ARBA" id="ARBA00023163"/>
    </source>
</evidence>
<evidence type="ECO:0000256" key="2">
    <source>
        <dbReference type="ARBA" id="ARBA00023125"/>
    </source>
</evidence>
<keyword evidence="1" id="KW-0805">Transcription regulation</keyword>
<dbReference type="Proteomes" id="UP000246635">
    <property type="component" value="Unassembled WGS sequence"/>
</dbReference>
<dbReference type="PROSITE" id="PS01124">
    <property type="entry name" value="HTH_ARAC_FAMILY_2"/>
    <property type="match status" value="1"/>
</dbReference>
<feature type="domain" description="HTH araC/xylS-type" evidence="4">
    <location>
        <begin position="225"/>
        <end position="322"/>
    </location>
</feature>
<evidence type="ECO:0000256" key="1">
    <source>
        <dbReference type="ARBA" id="ARBA00023015"/>
    </source>
</evidence>
<dbReference type="SMART" id="SM00342">
    <property type="entry name" value="HTH_ARAC"/>
    <property type="match status" value="1"/>
</dbReference>
<dbReference type="OrthoDB" id="9816335at2"/>
<dbReference type="InterPro" id="IPR020449">
    <property type="entry name" value="Tscrpt_reg_AraC-type_HTH"/>
</dbReference>
<evidence type="ECO:0000313" key="5">
    <source>
        <dbReference type="EMBL" id="PWV99445.1"/>
    </source>
</evidence>
<dbReference type="Gene3D" id="2.60.120.10">
    <property type="entry name" value="Jelly Rolls"/>
    <property type="match status" value="1"/>
</dbReference>
<protein>
    <submittedName>
        <fullName evidence="5">AraC-like DNA-binding protein</fullName>
    </submittedName>
</protein>